<protein>
    <submittedName>
        <fullName evidence="3">Uncharacterized protein</fullName>
    </submittedName>
</protein>
<evidence type="ECO:0000313" key="3">
    <source>
        <dbReference type="WBParaSite" id="MBELARI_LOCUS11060"/>
    </source>
</evidence>
<dbReference type="WBParaSite" id="MBELARI_LOCUS11060">
    <property type="protein sequence ID" value="MBELARI_LOCUS11060"/>
    <property type="gene ID" value="MBELARI_LOCUS11060"/>
</dbReference>
<reference evidence="3" key="1">
    <citation type="submission" date="2024-02" db="UniProtKB">
        <authorList>
            <consortium name="WormBaseParasite"/>
        </authorList>
    </citation>
    <scope>IDENTIFICATION</scope>
</reference>
<keyword evidence="1" id="KW-1133">Transmembrane helix</keyword>
<evidence type="ECO:0000256" key="1">
    <source>
        <dbReference type="SAM" id="Phobius"/>
    </source>
</evidence>
<name>A0AAF3EAU9_9BILA</name>
<evidence type="ECO:0000313" key="2">
    <source>
        <dbReference type="Proteomes" id="UP000887575"/>
    </source>
</evidence>
<sequence length="105" mass="11637">MKKNVDEAELNWNSDSWPMIRAAIVAGCYPGIGFVKLGNKLKKIRTSTEPNAQLHASSSKYLDPYSIRSSVDPSSMPLPELESLSFSREAPPLSDHLIMTFLTVI</sequence>
<keyword evidence="2" id="KW-1185">Reference proteome</keyword>
<accession>A0AAF3EAU9</accession>
<dbReference type="AlphaFoldDB" id="A0AAF3EAU9"/>
<feature type="transmembrane region" description="Helical" evidence="1">
    <location>
        <begin position="20"/>
        <end position="37"/>
    </location>
</feature>
<dbReference type="Proteomes" id="UP000887575">
    <property type="component" value="Unassembled WGS sequence"/>
</dbReference>
<organism evidence="2 3">
    <name type="scientific">Mesorhabditis belari</name>
    <dbReference type="NCBI Taxonomy" id="2138241"/>
    <lineage>
        <taxon>Eukaryota</taxon>
        <taxon>Metazoa</taxon>
        <taxon>Ecdysozoa</taxon>
        <taxon>Nematoda</taxon>
        <taxon>Chromadorea</taxon>
        <taxon>Rhabditida</taxon>
        <taxon>Rhabditina</taxon>
        <taxon>Rhabditomorpha</taxon>
        <taxon>Rhabditoidea</taxon>
        <taxon>Rhabditidae</taxon>
        <taxon>Mesorhabditinae</taxon>
        <taxon>Mesorhabditis</taxon>
    </lineage>
</organism>
<keyword evidence="1" id="KW-0472">Membrane</keyword>
<proteinExistence type="predicted"/>
<keyword evidence="1" id="KW-0812">Transmembrane</keyword>